<protein>
    <recommendedName>
        <fullName evidence="6">Probable hydrogen peroxide-inducible genes activator</fullName>
    </recommendedName>
</protein>
<dbReference type="SUPFAM" id="SSF46785">
    <property type="entry name" value="Winged helix' DNA-binding domain"/>
    <property type="match status" value="1"/>
</dbReference>
<accession>A0A1E8PYL8</accession>
<keyword evidence="2" id="KW-0805">Transcription regulation</keyword>
<dbReference type="GO" id="GO:0032993">
    <property type="term" value="C:protein-DNA complex"/>
    <property type="evidence" value="ECO:0007669"/>
    <property type="project" value="TreeGrafter"/>
</dbReference>
<evidence type="ECO:0000256" key="1">
    <source>
        <dbReference type="ARBA" id="ARBA00009437"/>
    </source>
</evidence>
<dbReference type="OrthoDB" id="3176554at2"/>
<dbReference type="RefSeq" id="WP_070355390.1">
    <property type="nucleotide sequence ID" value="NZ_CP043474.1"/>
</dbReference>
<dbReference type="Proteomes" id="UP000178953">
    <property type="component" value="Unassembled WGS sequence"/>
</dbReference>
<dbReference type="PANTHER" id="PTHR30346">
    <property type="entry name" value="TRANSCRIPTIONAL DUAL REGULATOR HCAR-RELATED"/>
    <property type="match status" value="1"/>
</dbReference>
<evidence type="ECO:0000313" key="9">
    <source>
        <dbReference type="EMBL" id="OFJ51385.1"/>
    </source>
</evidence>
<dbReference type="InterPro" id="IPR000847">
    <property type="entry name" value="LysR_HTH_N"/>
</dbReference>
<dbReference type="FunFam" id="1.10.10.10:FF:000001">
    <property type="entry name" value="LysR family transcriptional regulator"/>
    <property type="match status" value="1"/>
</dbReference>
<keyword evidence="10" id="KW-1185">Reference proteome</keyword>
<evidence type="ECO:0000313" key="10">
    <source>
        <dbReference type="Proteomes" id="UP000178953"/>
    </source>
</evidence>
<evidence type="ECO:0000256" key="3">
    <source>
        <dbReference type="ARBA" id="ARBA00023125"/>
    </source>
</evidence>
<dbReference type="Pfam" id="PF00126">
    <property type="entry name" value="HTH_1"/>
    <property type="match status" value="1"/>
</dbReference>
<dbReference type="PROSITE" id="PS50931">
    <property type="entry name" value="HTH_LYSR"/>
    <property type="match status" value="1"/>
</dbReference>
<feature type="domain" description="HTH lysR-type" evidence="8">
    <location>
        <begin position="1"/>
        <end position="58"/>
    </location>
</feature>
<sequence length="315" mass="33391">MDLRQLEAFVAVADELHFGRAAQRLYIGQPTLSELIKRLERELGTPLFTRTTRRVVPTEAGVELLGRAKAILEDVAGARAAVQRLVGGEAGTVRLAITPPVAPVLAPHLAAAFAREAPDVDLVIRRMWLPELQRSIPDGHADVAITCGILPEAPGLINEVFCAEPLLVGLRDSHPLAGQAAVRLADLESGTLGLHTDGLFPAWTMALRQVLDANGSSPPAVELDDIDLSAGRWAAQSSVDWILTTAAISGSVVTDPLVPLTPPTHLPYTLQWCPIRAATAAVGRFVQSALSTAVPPGWVAAEDHLGSDENRSATA</sequence>
<gene>
    <name evidence="9" type="ORF">BEL07_23035</name>
</gene>
<proteinExistence type="inferred from homology"/>
<dbReference type="InterPro" id="IPR036388">
    <property type="entry name" value="WH-like_DNA-bd_sf"/>
</dbReference>
<dbReference type="GO" id="GO:0003700">
    <property type="term" value="F:DNA-binding transcription factor activity"/>
    <property type="evidence" value="ECO:0007669"/>
    <property type="project" value="InterPro"/>
</dbReference>
<dbReference type="PRINTS" id="PR00039">
    <property type="entry name" value="HTHLYSR"/>
</dbReference>
<dbReference type="InterPro" id="IPR005119">
    <property type="entry name" value="LysR_subst-bd"/>
</dbReference>
<evidence type="ECO:0000256" key="5">
    <source>
        <dbReference type="ARBA" id="ARBA00023163"/>
    </source>
</evidence>
<dbReference type="Gene3D" id="1.10.10.10">
    <property type="entry name" value="Winged helix-like DNA-binding domain superfamily/Winged helix DNA-binding domain"/>
    <property type="match status" value="1"/>
</dbReference>
<dbReference type="EMBL" id="MCHX01000068">
    <property type="protein sequence ID" value="OFJ51385.1"/>
    <property type="molecule type" value="Genomic_DNA"/>
</dbReference>
<keyword evidence="3" id="KW-0238">DNA-binding</keyword>
<evidence type="ECO:0000256" key="2">
    <source>
        <dbReference type="ARBA" id="ARBA00023015"/>
    </source>
</evidence>
<keyword evidence="5" id="KW-0804">Transcription</keyword>
<dbReference type="InterPro" id="IPR036390">
    <property type="entry name" value="WH_DNA-bd_sf"/>
</dbReference>
<dbReference type="SUPFAM" id="SSF53850">
    <property type="entry name" value="Periplasmic binding protein-like II"/>
    <property type="match status" value="1"/>
</dbReference>
<dbReference type="AlphaFoldDB" id="A0A1E8PYL8"/>
<comment type="caution">
    <text evidence="9">The sequence shown here is derived from an EMBL/GenBank/DDBJ whole genome shotgun (WGS) entry which is preliminary data.</text>
</comment>
<evidence type="ECO:0000256" key="4">
    <source>
        <dbReference type="ARBA" id="ARBA00023159"/>
    </source>
</evidence>
<dbReference type="PANTHER" id="PTHR30346:SF0">
    <property type="entry name" value="HCA OPERON TRANSCRIPTIONAL ACTIVATOR HCAR"/>
    <property type="match status" value="1"/>
</dbReference>
<evidence type="ECO:0000259" key="8">
    <source>
        <dbReference type="PROSITE" id="PS50931"/>
    </source>
</evidence>
<dbReference type="GO" id="GO:0003677">
    <property type="term" value="F:DNA binding"/>
    <property type="evidence" value="ECO:0007669"/>
    <property type="project" value="UniProtKB-KW"/>
</dbReference>
<keyword evidence="4" id="KW-0010">Activator</keyword>
<organism evidence="9 10">
    <name type="scientific">Mycolicibacterium grossiae</name>
    <dbReference type="NCBI Taxonomy" id="1552759"/>
    <lineage>
        <taxon>Bacteria</taxon>
        <taxon>Bacillati</taxon>
        <taxon>Actinomycetota</taxon>
        <taxon>Actinomycetes</taxon>
        <taxon>Mycobacteriales</taxon>
        <taxon>Mycobacteriaceae</taxon>
        <taxon>Mycolicibacterium</taxon>
    </lineage>
</organism>
<evidence type="ECO:0000256" key="7">
    <source>
        <dbReference type="ARBA" id="ARBA00056658"/>
    </source>
</evidence>
<dbReference type="Pfam" id="PF03466">
    <property type="entry name" value="LysR_substrate"/>
    <property type="match status" value="1"/>
</dbReference>
<name>A0A1E8PYL8_9MYCO</name>
<dbReference type="Gene3D" id="3.40.190.10">
    <property type="entry name" value="Periplasmic binding protein-like II"/>
    <property type="match status" value="2"/>
</dbReference>
<reference evidence="9 10" key="1">
    <citation type="submission" date="2016-09" db="EMBL/GenBank/DDBJ databases">
        <title>genome sequence of Mycobacterium sp. 739 SCH.</title>
        <authorList>
            <person name="Greninger A.L."/>
            <person name="Qin X."/>
            <person name="Jerome K."/>
            <person name="Vora S."/>
            <person name="Quinn K."/>
        </authorList>
    </citation>
    <scope>NUCLEOTIDE SEQUENCE [LARGE SCALE GENOMIC DNA]</scope>
    <source>
        <strain evidence="9 10">SCH</strain>
    </source>
</reference>
<comment type="similarity">
    <text evidence="1">Belongs to the LysR transcriptional regulatory family.</text>
</comment>
<comment type="function">
    <text evidence="7">Required for the induction the katG gene for catalase. Involved in the response to hydrogen peroxide.</text>
</comment>
<evidence type="ECO:0000256" key="6">
    <source>
        <dbReference type="ARBA" id="ARBA00040885"/>
    </source>
</evidence>
<dbReference type="CDD" id="cd05466">
    <property type="entry name" value="PBP2_LTTR_substrate"/>
    <property type="match status" value="1"/>
</dbReference>